<reference evidence="4" key="1">
    <citation type="submission" date="2018-11" db="EMBL/GenBank/DDBJ databases">
        <authorList>
            <consortium name="Pathogen Informatics"/>
        </authorList>
    </citation>
    <scope>NUCLEOTIDE SEQUENCE</scope>
</reference>
<evidence type="ECO:0000313" key="4">
    <source>
        <dbReference type="EMBL" id="VEL14919.1"/>
    </source>
</evidence>
<dbReference type="OrthoDB" id="2588832at2759"/>
<dbReference type="AlphaFoldDB" id="A0A3S5A4Q4"/>
<dbReference type="SUPFAM" id="SSF47203">
    <property type="entry name" value="Acyl-CoA dehydrogenase C-terminal domain-like"/>
    <property type="match status" value="1"/>
</dbReference>
<proteinExistence type="predicted"/>
<comment type="caution">
    <text evidence="4">The sequence shown here is derived from an EMBL/GenBank/DDBJ whole genome shotgun (WGS) entry which is preliminary data.</text>
</comment>
<evidence type="ECO:0000259" key="3">
    <source>
        <dbReference type="Pfam" id="PF21343"/>
    </source>
</evidence>
<dbReference type="EMBL" id="CAAALY010022773">
    <property type="protein sequence ID" value="VEL14919.1"/>
    <property type="molecule type" value="Genomic_DNA"/>
</dbReference>
<dbReference type="Gene3D" id="1.20.140.10">
    <property type="entry name" value="Butyryl-CoA Dehydrogenase, subunit A, domain 3"/>
    <property type="match status" value="1"/>
</dbReference>
<keyword evidence="2" id="KW-0560">Oxidoreductase</keyword>
<dbReference type="Proteomes" id="UP000784294">
    <property type="component" value="Unassembled WGS sequence"/>
</dbReference>
<sequence>MSNSAKELQGILGDQFSGSAIQLARSIDLFGLVVTDLLIRHKKGIVEHQFQLIRMAEAVIHIYAMVCALSRASAAFKENSPTANHEATLAKLACNYVGSFSLNFPP</sequence>
<evidence type="ECO:0000256" key="1">
    <source>
        <dbReference type="ARBA" id="ARBA00022946"/>
    </source>
</evidence>
<dbReference type="InterPro" id="IPR049448">
    <property type="entry name" value="ACAD9/ACADV-like_C"/>
</dbReference>
<gene>
    <name evidence="4" type="ORF">PXEA_LOCUS8359</name>
</gene>
<keyword evidence="5" id="KW-1185">Reference proteome</keyword>
<organism evidence="4 5">
    <name type="scientific">Protopolystoma xenopodis</name>
    <dbReference type="NCBI Taxonomy" id="117903"/>
    <lineage>
        <taxon>Eukaryota</taxon>
        <taxon>Metazoa</taxon>
        <taxon>Spiralia</taxon>
        <taxon>Lophotrochozoa</taxon>
        <taxon>Platyhelminthes</taxon>
        <taxon>Monogenea</taxon>
        <taxon>Polyopisthocotylea</taxon>
        <taxon>Polystomatidea</taxon>
        <taxon>Polystomatidae</taxon>
        <taxon>Protopolystoma</taxon>
    </lineage>
</organism>
<name>A0A3S5A4Q4_9PLAT</name>
<accession>A0A3S5A4Q4</accession>
<dbReference type="InterPro" id="IPR036250">
    <property type="entry name" value="AcylCo_DH-like_C"/>
</dbReference>
<keyword evidence="1" id="KW-0809">Transit peptide</keyword>
<evidence type="ECO:0000256" key="2">
    <source>
        <dbReference type="ARBA" id="ARBA00023002"/>
    </source>
</evidence>
<dbReference type="Pfam" id="PF21343">
    <property type="entry name" value="ACAD9-ACADV_C"/>
    <property type="match status" value="1"/>
</dbReference>
<protein>
    <recommendedName>
        <fullName evidence="3">ACAD9/ACADV-like C-terminal domain-containing protein</fullName>
    </recommendedName>
</protein>
<evidence type="ECO:0000313" key="5">
    <source>
        <dbReference type="Proteomes" id="UP000784294"/>
    </source>
</evidence>
<dbReference type="GO" id="GO:0016627">
    <property type="term" value="F:oxidoreductase activity, acting on the CH-CH group of donors"/>
    <property type="evidence" value="ECO:0007669"/>
    <property type="project" value="InterPro"/>
</dbReference>
<feature type="domain" description="ACAD9/ACADV-like C-terminal" evidence="3">
    <location>
        <begin position="15"/>
        <end position="95"/>
    </location>
</feature>